<organism evidence="1 2">
    <name type="scientific">Peronosclerospora sorghi</name>
    <dbReference type="NCBI Taxonomy" id="230839"/>
    <lineage>
        <taxon>Eukaryota</taxon>
        <taxon>Sar</taxon>
        <taxon>Stramenopiles</taxon>
        <taxon>Oomycota</taxon>
        <taxon>Peronosporomycetes</taxon>
        <taxon>Peronosporales</taxon>
        <taxon>Peronosporaceae</taxon>
        <taxon>Peronosclerospora</taxon>
    </lineage>
</organism>
<evidence type="ECO:0000313" key="1">
    <source>
        <dbReference type="EMBL" id="KAI9914152.1"/>
    </source>
</evidence>
<name>A0ACC0W5Z1_9STRA</name>
<comment type="caution">
    <text evidence="1">The sequence shown here is derived from an EMBL/GenBank/DDBJ whole genome shotgun (WGS) entry which is preliminary data.</text>
</comment>
<keyword evidence="2" id="KW-1185">Reference proteome</keyword>
<reference evidence="1 2" key="1">
    <citation type="journal article" date="2022" name="bioRxiv">
        <title>The genome of the oomycete Peronosclerospora sorghi, a cosmopolitan pathogen of maize and sorghum, is inflated with dispersed pseudogenes.</title>
        <authorList>
            <person name="Fletcher K."/>
            <person name="Martin F."/>
            <person name="Isakeit T."/>
            <person name="Cavanaugh K."/>
            <person name="Magill C."/>
            <person name="Michelmore R."/>
        </authorList>
    </citation>
    <scope>NUCLEOTIDE SEQUENCE [LARGE SCALE GENOMIC DNA]</scope>
    <source>
        <strain evidence="1">P6</strain>
    </source>
</reference>
<sequence length="1074" mass="119791">MHAQAKVEFTVRLLDDASDCVVHLLGSATELGAWDVARAVPMELVEQQGCETTWQATVEFGGATNTLEYKYVVKHTQKNKLISWEGLPGNRTLTIAHGTNYEKASGLTPSHKTCRRAPSIQSSTYTTSKAPVPGPRGPELGNNGNTNGFQEWRCCRTNKETNPWWEVDLGKRYAISSVHLWSAMTYHEQAKHPSGRPPITSKTSTSSPPPPLWMFISKEPLGRESSSFDDALAKAAADPSSVRAIEVPNSLDSRVQSLNFAITASRKVGSLSNVESSISAEFPPVEGRYVRLQLAGASCALQFAELEVFTQDNVDDQNAREKITSGIKCDDGFYGVSRELEADLREYTESGWLDPALGVAELKVWVGSFDSSKPSIQWVGDATKRSRVAIEMRHERLKPRGEHNKETFSLTSDNLASSWESLPVEYKSAALLDKDSTELRELMEAEQRRTDTDISRFLNNDLSDISSSAAPIGALSWFSKLAFVQSLEGPEVKSLSENVVTITYKKGESILQYAEQRRVIFYVRSGNVDLLGPESSTGINVIGTLGENTIFNEMGIFSYWSRQPVLFKAKTNVVCEVLEFEALLAVLGTSKIVSIRNNYTRARHNMVSSIGKSKLHYTDSTHAQIFYAKVPAAAVDGSRKLVDGLIHRWVFNIFSCQKEVQAESHSKAELLGSAFLLSSQIEKHGEAYLTLPIFSANMDIIGQLTLAYLVLTPFVHPKNNIVNVWRSYWREKPPLTIGHRGMGRSYYQVDGYRLALTRENTLASFILAGRSGADFVEFDVQLTKDRVPIIYHDFTLNVGLEDKSAGAFGTKPELYEIGIHDMSYRQLTQSYTVPVPHEGSKSQVLQNRVKKHWARLKGDKQIPSPRRGSFTDTDNIAMEEDHLVEFFPRLEDLLKHVPAEVGLNIEVKYPDTVVLEAMRNLSSFNINAYIDRILQCVFDFAGSRRIFFSCFDPSVCVALRAKQAKYPVLLLTYGSLAPNAVDARLTLQFAINFAKIENLQGIVSNSSSFLETPELAPLVKKYLGTVLMTWGDHNTNHEMVQLQKRHAIDGVISDNVIDLINIDRKLQSQANRDL</sequence>
<gene>
    <name evidence="1" type="ORF">PsorP6_005751</name>
</gene>
<dbReference type="EMBL" id="CM047583">
    <property type="protein sequence ID" value="KAI9914152.1"/>
    <property type="molecule type" value="Genomic_DNA"/>
</dbReference>
<accession>A0ACC0W5Z1</accession>
<proteinExistence type="predicted"/>
<dbReference type="Proteomes" id="UP001163321">
    <property type="component" value="Chromosome 4"/>
</dbReference>
<evidence type="ECO:0000313" key="2">
    <source>
        <dbReference type="Proteomes" id="UP001163321"/>
    </source>
</evidence>
<protein>
    <submittedName>
        <fullName evidence="1">Uncharacterized protein</fullName>
    </submittedName>
</protein>